<dbReference type="Pfam" id="PF03564">
    <property type="entry name" value="DUF1759"/>
    <property type="match status" value="1"/>
</dbReference>
<evidence type="ECO:0000313" key="1">
    <source>
        <dbReference type="Proteomes" id="UP000046393"/>
    </source>
</evidence>
<name>A0A0N5ACM6_9BILA</name>
<dbReference type="Proteomes" id="UP000046393">
    <property type="component" value="Unplaced"/>
</dbReference>
<dbReference type="WBParaSite" id="SMUV_0000190401-mRNA-1">
    <property type="protein sequence ID" value="SMUV_0000190401-mRNA-1"/>
    <property type="gene ID" value="SMUV_0000190401"/>
</dbReference>
<protein>
    <submittedName>
        <fullName evidence="2">Uncharacterized protein</fullName>
    </submittedName>
</protein>
<keyword evidence="1" id="KW-1185">Reference proteome</keyword>
<dbReference type="InterPro" id="IPR005312">
    <property type="entry name" value="DUF1759"/>
</dbReference>
<evidence type="ECO:0000313" key="2">
    <source>
        <dbReference type="WBParaSite" id="SMUV_0000190401-mRNA-1"/>
    </source>
</evidence>
<accession>A0A0N5ACM6</accession>
<dbReference type="AlphaFoldDB" id="A0A0N5ACM6"/>
<organism evidence="1 2">
    <name type="scientific">Syphacia muris</name>
    <dbReference type="NCBI Taxonomy" id="451379"/>
    <lineage>
        <taxon>Eukaryota</taxon>
        <taxon>Metazoa</taxon>
        <taxon>Ecdysozoa</taxon>
        <taxon>Nematoda</taxon>
        <taxon>Chromadorea</taxon>
        <taxon>Rhabditida</taxon>
        <taxon>Spirurina</taxon>
        <taxon>Oxyuridomorpha</taxon>
        <taxon>Oxyuroidea</taxon>
        <taxon>Oxyuridae</taxon>
        <taxon>Syphacia</taxon>
    </lineage>
</organism>
<reference evidence="2" key="1">
    <citation type="submission" date="2017-02" db="UniProtKB">
        <authorList>
            <consortium name="WormBaseParasite"/>
        </authorList>
    </citation>
    <scope>IDENTIFICATION</scope>
</reference>
<sequence>MEEIRSAFKAHLSRCKIYLEEITEATTSIDEKNTQLLKEIASLTDGKKKQEEEAAYDKNLAGESGIFCTLKQGKSTIAILRVEIQDAKDSIASLFDGQPEENFLGLLRTKIDQTKMDPADKFARLMQALTGFAKGLVREFAITRENYPVVLAKLRDEYSNLAKIRLNLLRELPVIRRETDIISVLDEIELILQQLMSVEANLCDETVQEYLEDAIIKKLSPWLMSQIHLRRDMAKDWNLSHLRKALQQIMWSRKDFKIPPVLKIEKASESKVEKSNTKCEDKVQSTVYAITESKQSFKKPPKSEHERLPKTRRIFCEENHFNDACTKYRTLD</sequence>
<proteinExistence type="predicted"/>